<dbReference type="OrthoDB" id="8701435at2"/>
<organism evidence="2 4">
    <name type="scientific">Iodobacter fluviatilis</name>
    <dbReference type="NCBI Taxonomy" id="537"/>
    <lineage>
        <taxon>Bacteria</taxon>
        <taxon>Pseudomonadati</taxon>
        <taxon>Pseudomonadota</taxon>
        <taxon>Betaproteobacteria</taxon>
        <taxon>Neisseriales</taxon>
        <taxon>Chitinibacteraceae</taxon>
        <taxon>Iodobacter</taxon>
    </lineage>
</organism>
<evidence type="ECO:0000313" key="4">
    <source>
        <dbReference type="Proteomes" id="UP000255108"/>
    </source>
</evidence>
<reference evidence="2 4" key="1">
    <citation type="submission" date="2018-06" db="EMBL/GenBank/DDBJ databases">
        <authorList>
            <consortium name="Pathogen Informatics"/>
            <person name="Doyle S."/>
        </authorList>
    </citation>
    <scope>NUCLEOTIDE SEQUENCE [LARGE SCALE GENOMIC DNA]</scope>
    <source>
        <strain evidence="2 4">NCTC11159</strain>
    </source>
</reference>
<keyword evidence="5" id="KW-1185">Reference proteome</keyword>
<evidence type="ECO:0000313" key="3">
    <source>
        <dbReference type="EMBL" id="TCU86223.1"/>
    </source>
</evidence>
<evidence type="ECO:0000313" key="5">
    <source>
        <dbReference type="Proteomes" id="UP000295794"/>
    </source>
</evidence>
<feature type="compositionally biased region" description="Polar residues" evidence="1">
    <location>
        <begin position="16"/>
        <end position="26"/>
    </location>
</feature>
<dbReference type="AlphaFoldDB" id="A0A377SRE2"/>
<sequence>MNPLSLLNNRTIQNPYASSAESSVPRTQAIKPETTVQKSSDALASRAEDLGKATTDLAQNLMQGFAQQLFGDAAKGMTFQFDQAKLSSSSNFAAAAQQSASGTAAGFRLEDASHFNGKGKLFTADGRQFDFEIDVRYQSIIEGASASSIQPAAETKPTNTPAGNLNTQFADTAENLLKRLSSKPERQPFQLLKQGEDGKSLLKLLGDMSLQLLNLPGGPRYLDLSQDGTKPSFQEQA</sequence>
<dbReference type="EMBL" id="UGHR01000003">
    <property type="protein sequence ID" value="STR44634.1"/>
    <property type="molecule type" value="Genomic_DNA"/>
</dbReference>
<accession>A0A377SRE2</accession>
<evidence type="ECO:0000313" key="2">
    <source>
        <dbReference type="EMBL" id="STR44634.1"/>
    </source>
</evidence>
<proteinExistence type="predicted"/>
<protein>
    <submittedName>
        <fullName evidence="2">Uncharacterized protein</fullName>
    </submittedName>
</protein>
<gene>
    <name evidence="3" type="ORF">EV682_106107</name>
    <name evidence="2" type="ORF">NCTC11159_03173</name>
</gene>
<feature type="region of interest" description="Disordered" evidence="1">
    <location>
        <begin position="16"/>
        <end position="42"/>
    </location>
</feature>
<dbReference type="RefSeq" id="WP_115228414.1">
    <property type="nucleotide sequence ID" value="NZ_CAWOLO010000006.1"/>
</dbReference>
<dbReference type="EMBL" id="SMBT01000006">
    <property type="protein sequence ID" value="TCU86223.1"/>
    <property type="molecule type" value="Genomic_DNA"/>
</dbReference>
<name>A0A377SRE2_9NEIS</name>
<evidence type="ECO:0000256" key="1">
    <source>
        <dbReference type="SAM" id="MobiDB-lite"/>
    </source>
</evidence>
<dbReference type="Proteomes" id="UP000255108">
    <property type="component" value="Unassembled WGS sequence"/>
</dbReference>
<dbReference type="Proteomes" id="UP000295794">
    <property type="component" value="Unassembled WGS sequence"/>
</dbReference>
<reference evidence="3 5" key="2">
    <citation type="submission" date="2019-03" db="EMBL/GenBank/DDBJ databases">
        <title>Genomic Encyclopedia of Type Strains, Phase IV (KMG-IV): sequencing the most valuable type-strain genomes for metagenomic binning, comparative biology and taxonomic classification.</title>
        <authorList>
            <person name="Goeker M."/>
        </authorList>
    </citation>
    <scope>NUCLEOTIDE SEQUENCE [LARGE SCALE GENOMIC DNA]</scope>
    <source>
        <strain evidence="3 5">DSM 3764</strain>
    </source>
</reference>